<dbReference type="PANTHER" id="PTHR45629">
    <property type="entry name" value="SNF2/RAD54 FAMILY MEMBER"/>
    <property type="match status" value="1"/>
</dbReference>
<protein>
    <recommendedName>
        <fullName evidence="2">SNF2 N-terminal domain-containing protein</fullName>
    </recommendedName>
</protein>
<evidence type="ECO:0000313" key="4">
    <source>
        <dbReference type="Proteomes" id="UP001208570"/>
    </source>
</evidence>
<evidence type="ECO:0000313" key="3">
    <source>
        <dbReference type="EMBL" id="KAK2142048.1"/>
    </source>
</evidence>
<proteinExistence type="predicted"/>
<reference evidence="3" key="1">
    <citation type="journal article" date="2023" name="Mol. Biol. Evol.">
        <title>Third-Generation Sequencing Reveals the Adaptive Role of the Epigenome in Three Deep-Sea Polychaetes.</title>
        <authorList>
            <person name="Perez M."/>
            <person name="Aroh O."/>
            <person name="Sun Y."/>
            <person name="Lan Y."/>
            <person name="Juniper S.K."/>
            <person name="Young C.R."/>
            <person name="Angers B."/>
            <person name="Qian P.Y."/>
        </authorList>
    </citation>
    <scope>NUCLEOTIDE SEQUENCE</scope>
    <source>
        <strain evidence="3">P08H-3</strain>
    </source>
</reference>
<dbReference type="PANTHER" id="PTHR45629:SF7">
    <property type="entry name" value="DNA EXCISION REPAIR PROTEIN ERCC-6-RELATED"/>
    <property type="match status" value="1"/>
</dbReference>
<evidence type="ECO:0000259" key="2">
    <source>
        <dbReference type="Pfam" id="PF00176"/>
    </source>
</evidence>
<dbReference type="InterPro" id="IPR038718">
    <property type="entry name" value="SNF2-like_sf"/>
</dbReference>
<feature type="compositionally biased region" description="Basic and acidic residues" evidence="1">
    <location>
        <begin position="65"/>
        <end position="81"/>
    </location>
</feature>
<dbReference type="Pfam" id="PF00176">
    <property type="entry name" value="SNF2-rel_dom"/>
    <property type="match status" value="1"/>
</dbReference>
<accession>A0AAD9IXB0</accession>
<evidence type="ECO:0000256" key="1">
    <source>
        <dbReference type="SAM" id="MobiDB-lite"/>
    </source>
</evidence>
<organism evidence="3 4">
    <name type="scientific">Paralvinella palmiformis</name>
    <dbReference type="NCBI Taxonomy" id="53620"/>
    <lineage>
        <taxon>Eukaryota</taxon>
        <taxon>Metazoa</taxon>
        <taxon>Spiralia</taxon>
        <taxon>Lophotrochozoa</taxon>
        <taxon>Annelida</taxon>
        <taxon>Polychaeta</taxon>
        <taxon>Sedentaria</taxon>
        <taxon>Canalipalpata</taxon>
        <taxon>Terebellida</taxon>
        <taxon>Terebelliformia</taxon>
        <taxon>Alvinellidae</taxon>
        <taxon>Paralvinella</taxon>
    </lineage>
</organism>
<dbReference type="Proteomes" id="UP001208570">
    <property type="component" value="Unassembled WGS sequence"/>
</dbReference>
<dbReference type="GO" id="GO:0015616">
    <property type="term" value="F:DNA translocase activity"/>
    <property type="evidence" value="ECO:0007669"/>
    <property type="project" value="TreeGrafter"/>
</dbReference>
<keyword evidence="4" id="KW-1185">Reference proteome</keyword>
<dbReference type="AlphaFoldDB" id="A0AAD9IXB0"/>
<feature type="region of interest" description="Disordered" evidence="1">
    <location>
        <begin position="65"/>
        <end position="93"/>
    </location>
</feature>
<sequence length="93" mass="10923">MWALFDWTHQGTLLGTARTFSMQYEQPIVRSRQKDATSGEQHLGEEIANSLKKIITPFFMRRTKAEVSKSQKNKQDNHNDNQMEDCPEYVLKY</sequence>
<dbReference type="EMBL" id="JAODUP010001002">
    <property type="protein sequence ID" value="KAK2142048.1"/>
    <property type="molecule type" value="Genomic_DNA"/>
</dbReference>
<feature type="domain" description="SNF2 N-terminal" evidence="2">
    <location>
        <begin position="1"/>
        <end position="78"/>
    </location>
</feature>
<dbReference type="InterPro" id="IPR050496">
    <property type="entry name" value="SNF2_RAD54_helicase_repair"/>
</dbReference>
<name>A0AAD9IXB0_9ANNE</name>
<dbReference type="Gene3D" id="3.40.50.10810">
    <property type="entry name" value="Tandem AAA-ATPase domain"/>
    <property type="match status" value="1"/>
</dbReference>
<dbReference type="GO" id="GO:0005524">
    <property type="term" value="F:ATP binding"/>
    <property type="evidence" value="ECO:0007669"/>
    <property type="project" value="InterPro"/>
</dbReference>
<comment type="caution">
    <text evidence="3">The sequence shown here is derived from an EMBL/GenBank/DDBJ whole genome shotgun (WGS) entry which is preliminary data.</text>
</comment>
<gene>
    <name evidence="3" type="ORF">LSH36_1002g03051</name>
</gene>
<dbReference type="InterPro" id="IPR000330">
    <property type="entry name" value="SNF2_N"/>
</dbReference>